<geneLocation type="plasmid" evidence="3 4">
    <name>pAmyja1</name>
</geneLocation>
<organism evidence="3 4">
    <name type="scientific">Amycolatopsis japonica</name>
    <dbReference type="NCBI Taxonomy" id="208439"/>
    <lineage>
        <taxon>Bacteria</taxon>
        <taxon>Bacillati</taxon>
        <taxon>Actinomycetota</taxon>
        <taxon>Actinomycetes</taxon>
        <taxon>Pseudonocardiales</taxon>
        <taxon>Pseudonocardiaceae</taxon>
        <taxon>Amycolatopsis</taxon>
        <taxon>Amycolatopsis japonica group</taxon>
    </lineage>
</organism>
<reference evidence="3 4" key="1">
    <citation type="journal article" date="2014" name="J. Biotechnol.">
        <title>Complete genome sequence of the actinobacterium Amycolatopsis japonica MG417-CF17(T) (=DSM 44213T) producing (S,S)-N,N'-ethylenediaminedisuccinic acid.</title>
        <authorList>
            <person name="Stegmann E."/>
            <person name="Albersmeier A."/>
            <person name="Spohn M."/>
            <person name="Gert H."/>
            <person name="Weber T."/>
            <person name="Wohlleben W."/>
            <person name="Kalinowski J."/>
            <person name="Ruckert C."/>
        </authorList>
    </citation>
    <scope>NUCLEOTIDE SEQUENCE [LARGE SCALE GENOMIC DNA]</scope>
    <source>
        <strain evidence="4">MG417-CF17 (DSM 44213)</strain>
        <plasmid evidence="3">pAmyja1</plasmid>
    </source>
</reference>
<feature type="transmembrane region" description="Helical" evidence="1">
    <location>
        <begin position="214"/>
        <end position="233"/>
    </location>
</feature>
<sequence length="384" mass="43161">MREAIQAGFQYVMVIAGLAVTIYRLVDLIRSPRRPAMWAMWSGLLMLTLAVAVGIKSFWPNSPATFIIQHLFILGCLAAFEWFYLLTIYGTRARPAEIRWYQLAMYLFTAGMVVSWGLSVIYETPDYNDFDYTAYPYVLTMVLSYTAAMAASLLTLCRLSWKWSRIADRVWLRRSLVTLTISTGLGLIYTVHHGMFTLLSAIGHTPPYPQGYEVPVIAVGVLAALVGLSMPAWGPRVTALRLLIQYRRSYRELQPLWEAFTAAMPMIALESRPPRWDAEFALYRRAIEIMDGRSRLRGYLNPELAKAAEEAGRARGLTDAKLTAAVEAELWRDALAAHEADSQPGEKLIEEPPTGNNLAAMVEFLRLVAAAWQRPPLIPAVTPR</sequence>
<keyword evidence="1" id="KW-1133">Transmembrane helix</keyword>
<dbReference type="NCBIfam" id="NF042915">
    <property type="entry name" value="MAB_1171c_fam"/>
    <property type="match status" value="1"/>
</dbReference>
<evidence type="ECO:0000259" key="2">
    <source>
        <dbReference type="Pfam" id="PF20182"/>
    </source>
</evidence>
<evidence type="ECO:0000313" key="3">
    <source>
        <dbReference type="EMBL" id="AIG81276.1"/>
    </source>
</evidence>
<dbReference type="KEGG" id="aja:AJAP_42545"/>
<feature type="transmembrane region" description="Helical" evidence="1">
    <location>
        <begin position="103"/>
        <end position="122"/>
    </location>
</feature>
<dbReference type="EMBL" id="CP008954">
    <property type="protein sequence ID" value="AIG81276.1"/>
    <property type="molecule type" value="Genomic_DNA"/>
</dbReference>
<dbReference type="RefSeq" id="WP_040133660.1">
    <property type="nucleotide sequence ID" value="NZ_CP008954.1"/>
</dbReference>
<feature type="transmembrane region" description="Helical" evidence="1">
    <location>
        <begin position="134"/>
        <end position="156"/>
    </location>
</feature>
<gene>
    <name evidence="3" type="ORF">AJAP_42545</name>
</gene>
<feature type="transmembrane region" description="Helical" evidence="1">
    <location>
        <begin position="176"/>
        <end position="202"/>
    </location>
</feature>
<dbReference type="AlphaFoldDB" id="A0A075VAC0"/>
<feature type="transmembrane region" description="Helical" evidence="1">
    <location>
        <begin position="38"/>
        <end position="59"/>
    </location>
</feature>
<feature type="transmembrane region" description="Helical" evidence="1">
    <location>
        <begin position="6"/>
        <end position="26"/>
    </location>
</feature>
<accession>A0A075VAC0</accession>
<feature type="domain" description="DUF6545" evidence="2">
    <location>
        <begin position="245"/>
        <end position="373"/>
    </location>
</feature>
<dbReference type="InterPro" id="IPR050039">
    <property type="entry name" value="MAB_1171c-like"/>
</dbReference>
<protein>
    <submittedName>
        <fullName evidence="3">Conserved putative membrane protein</fullName>
    </submittedName>
</protein>
<evidence type="ECO:0000256" key="1">
    <source>
        <dbReference type="SAM" id="Phobius"/>
    </source>
</evidence>
<proteinExistence type="predicted"/>
<name>A0A075VAC0_9PSEU</name>
<keyword evidence="1" id="KW-0812">Transmembrane</keyword>
<dbReference type="Pfam" id="PF20182">
    <property type="entry name" value="DUF6545"/>
    <property type="match status" value="1"/>
</dbReference>
<keyword evidence="1" id="KW-0472">Membrane</keyword>
<evidence type="ECO:0000313" key="4">
    <source>
        <dbReference type="Proteomes" id="UP000028492"/>
    </source>
</evidence>
<feature type="transmembrane region" description="Helical" evidence="1">
    <location>
        <begin position="71"/>
        <end position="91"/>
    </location>
</feature>
<dbReference type="eggNOG" id="ENOG5033IXZ">
    <property type="taxonomic scope" value="Bacteria"/>
</dbReference>
<keyword evidence="4" id="KW-1185">Reference proteome</keyword>
<keyword evidence="3" id="KW-0614">Plasmid</keyword>
<dbReference type="HOGENOM" id="CLU_042795_1_0_11"/>
<dbReference type="Proteomes" id="UP000028492">
    <property type="component" value="Plasmid pAmyja1"/>
</dbReference>
<dbReference type="InterPro" id="IPR046675">
    <property type="entry name" value="DUF6545"/>
</dbReference>